<comment type="subcellular location">
    <subcellularLocation>
        <location evidence="1 5">Cell membrane</location>
        <topology evidence="1 5">Lipid-anchor</topology>
        <topology evidence="1 5">GPI-anchor</topology>
    </subcellularLocation>
</comment>
<feature type="signal peptide" evidence="5">
    <location>
        <begin position="1"/>
        <end position="20"/>
    </location>
</feature>
<keyword evidence="8" id="KW-1185">Reference proteome</keyword>
<protein>
    <recommendedName>
        <fullName evidence="5">1,3-beta-glucanosyltransferase</fullName>
        <ecNumber evidence="5">2.4.1.-</ecNumber>
    </recommendedName>
</protein>
<dbReference type="OrthoDB" id="421038at2759"/>
<dbReference type="Gene3D" id="3.20.20.80">
    <property type="entry name" value="Glycosidases"/>
    <property type="match status" value="1"/>
</dbReference>
<accession>A0A6A6WTY1</accession>
<evidence type="ECO:0000256" key="1">
    <source>
        <dbReference type="ARBA" id="ARBA00004609"/>
    </source>
</evidence>
<gene>
    <name evidence="7" type="ORF">K505DRAFT_123948</name>
</gene>
<name>A0A6A6WTY1_9PLEO</name>
<dbReference type="InterPro" id="IPR004886">
    <property type="entry name" value="Glucanosyltransferase"/>
</dbReference>
<comment type="function">
    <text evidence="5">Splits internally a 1,3-beta-glucan molecule and transfers the newly generated reducing end (the donor) to the non-reducing end of another 1,3-beta-glucan molecule (the acceptor) forming a 1,3-beta linkage, resulting in the elongation of 1,3-beta-glucan chains in the cell wall.</text>
</comment>
<keyword evidence="4" id="KW-0325">Glycoprotein</keyword>
<dbReference type="PANTHER" id="PTHR31468">
    <property type="entry name" value="1,3-BETA-GLUCANOSYLTRANSFERASE GAS1"/>
    <property type="match status" value="1"/>
</dbReference>
<dbReference type="Proteomes" id="UP000799757">
    <property type="component" value="Unassembled WGS sequence"/>
</dbReference>
<keyword evidence="5" id="KW-0449">Lipoprotein</keyword>
<dbReference type="PANTHER" id="PTHR31468:SF4">
    <property type="entry name" value="1,3-BETA-GLUCANOSYLTRANSFERASE GAS3-RELATED"/>
    <property type="match status" value="1"/>
</dbReference>
<sequence length="468" mass="50607">MPSLLSAVPLLALFSAVAHAVHPVIVEGQDFVNTKTNQRLMIVGVDYQIGGESGYKPATRQDPLTDGTVCLRDAAVLQRLGVNTIRVYNLDPTANHDDCASIFNAAGIYMVLDVNSPFESIHRLDPKPSYTTAYLTRIFSMVEAFKNYPNTLAFFSGNELINDVDTAEANPPYIRAVTRDLKQYIAKNSDRPIPVGYSMADVREVLKDTWTYVQCDLNGDDSASDFFGLNSYSWCGDASIKTAGYDVLADMFKNSTIPVFFSEYGCNEVKPRKFTEVAALYSKEMTAMSGGLVYEYSQEANEFGLVDVADDKITLREDFDNLQTQYNALDLSLIQATNASATSLKAPKCAKSLIESDKFNAEFKLPAAPSGVSDLIKNGVPNAVQGKLVEVKETNVASAVYASNNNKLENLSLKVLADDATNVPGGDKTSEGTGNAAQASGKPKSDGSRLTGSLAALTAVFAIMLTLL</sequence>
<dbReference type="EMBL" id="MU002299">
    <property type="protein sequence ID" value="KAF2787596.1"/>
    <property type="molecule type" value="Genomic_DNA"/>
</dbReference>
<dbReference type="GO" id="GO:0042124">
    <property type="term" value="F:1,3-beta-glucanosyltransferase activity"/>
    <property type="evidence" value="ECO:0007669"/>
    <property type="project" value="TreeGrafter"/>
</dbReference>
<keyword evidence="3 5" id="KW-0732">Signal</keyword>
<evidence type="ECO:0000256" key="4">
    <source>
        <dbReference type="ARBA" id="ARBA00023180"/>
    </source>
</evidence>
<evidence type="ECO:0000256" key="3">
    <source>
        <dbReference type="ARBA" id="ARBA00022729"/>
    </source>
</evidence>
<feature type="region of interest" description="Disordered" evidence="6">
    <location>
        <begin position="422"/>
        <end position="449"/>
    </location>
</feature>
<evidence type="ECO:0000256" key="2">
    <source>
        <dbReference type="ARBA" id="ARBA00007528"/>
    </source>
</evidence>
<keyword evidence="5" id="KW-0808">Transferase</keyword>
<dbReference type="GO" id="GO:0071970">
    <property type="term" value="P:fungal-type cell wall (1-&gt;3)-beta-D-glucan biosynthetic process"/>
    <property type="evidence" value="ECO:0007669"/>
    <property type="project" value="TreeGrafter"/>
</dbReference>
<evidence type="ECO:0000256" key="5">
    <source>
        <dbReference type="RuleBase" id="RU361209"/>
    </source>
</evidence>
<keyword evidence="5" id="KW-0336">GPI-anchor</keyword>
<keyword evidence="7" id="KW-0378">Hydrolase</keyword>
<dbReference type="GO" id="GO:0031505">
    <property type="term" value="P:fungal-type cell wall organization"/>
    <property type="evidence" value="ECO:0007669"/>
    <property type="project" value="TreeGrafter"/>
</dbReference>
<comment type="similarity">
    <text evidence="2 5">Belongs to the glycosyl hydrolase 72 family.</text>
</comment>
<organism evidence="7 8">
    <name type="scientific">Melanomma pulvis-pyrius CBS 109.77</name>
    <dbReference type="NCBI Taxonomy" id="1314802"/>
    <lineage>
        <taxon>Eukaryota</taxon>
        <taxon>Fungi</taxon>
        <taxon>Dikarya</taxon>
        <taxon>Ascomycota</taxon>
        <taxon>Pezizomycotina</taxon>
        <taxon>Dothideomycetes</taxon>
        <taxon>Pleosporomycetidae</taxon>
        <taxon>Pleosporales</taxon>
        <taxon>Melanommataceae</taxon>
        <taxon>Melanomma</taxon>
    </lineage>
</organism>
<dbReference type="EC" id="2.4.1.-" evidence="5"/>
<dbReference type="InterPro" id="IPR017853">
    <property type="entry name" value="GH"/>
</dbReference>
<dbReference type="SUPFAM" id="SSF51445">
    <property type="entry name" value="(Trans)glycosidases"/>
    <property type="match status" value="1"/>
</dbReference>
<dbReference type="GO" id="GO:0098552">
    <property type="term" value="C:side of membrane"/>
    <property type="evidence" value="ECO:0007669"/>
    <property type="project" value="UniProtKB-KW"/>
</dbReference>
<evidence type="ECO:0000313" key="8">
    <source>
        <dbReference type="Proteomes" id="UP000799757"/>
    </source>
</evidence>
<feature type="chain" id="PRO_5025713387" description="1,3-beta-glucanosyltransferase" evidence="5">
    <location>
        <begin position="21"/>
        <end position="468"/>
    </location>
</feature>
<evidence type="ECO:0000256" key="6">
    <source>
        <dbReference type="SAM" id="MobiDB-lite"/>
    </source>
</evidence>
<keyword evidence="5" id="KW-0472">Membrane</keyword>
<proteinExistence type="inferred from homology"/>
<evidence type="ECO:0000313" key="7">
    <source>
        <dbReference type="EMBL" id="KAF2787596.1"/>
    </source>
</evidence>
<dbReference type="GO" id="GO:0016787">
    <property type="term" value="F:hydrolase activity"/>
    <property type="evidence" value="ECO:0007669"/>
    <property type="project" value="UniProtKB-KW"/>
</dbReference>
<dbReference type="GO" id="GO:0005886">
    <property type="term" value="C:plasma membrane"/>
    <property type="evidence" value="ECO:0007669"/>
    <property type="project" value="UniProtKB-SubCell"/>
</dbReference>
<dbReference type="Pfam" id="PF03198">
    <property type="entry name" value="Glyco_hydro_72"/>
    <property type="match status" value="1"/>
</dbReference>
<reference evidence="7" key="1">
    <citation type="journal article" date="2020" name="Stud. Mycol.">
        <title>101 Dothideomycetes genomes: a test case for predicting lifestyles and emergence of pathogens.</title>
        <authorList>
            <person name="Haridas S."/>
            <person name="Albert R."/>
            <person name="Binder M."/>
            <person name="Bloem J."/>
            <person name="Labutti K."/>
            <person name="Salamov A."/>
            <person name="Andreopoulos B."/>
            <person name="Baker S."/>
            <person name="Barry K."/>
            <person name="Bills G."/>
            <person name="Bluhm B."/>
            <person name="Cannon C."/>
            <person name="Castanera R."/>
            <person name="Culley D."/>
            <person name="Daum C."/>
            <person name="Ezra D."/>
            <person name="Gonzalez J."/>
            <person name="Henrissat B."/>
            <person name="Kuo A."/>
            <person name="Liang C."/>
            <person name="Lipzen A."/>
            <person name="Lutzoni F."/>
            <person name="Magnuson J."/>
            <person name="Mondo S."/>
            <person name="Nolan M."/>
            <person name="Ohm R."/>
            <person name="Pangilinan J."/>
            <person name="Park H.-J."/>
            <person name="Ramirez L."/>
            <person name="Alfaro M."/>
            <person name="Sun H."/>
            <person name="Tritt A."/>
            <person name="Yoshinaga Y."/>
            <person name="Zwiers L.-H."/>
            <person name="Turgeon B."/>
            <person name="Goodwin S."/>
            <person name="Spatafora J."/>
            <person name="Crous P."/>
            <person name="Grigoriev I."/>
        </authorList>
    </citation>
    <scope>NUCLEOTIDE SEQUENCE</scope>
    <source>
        <strain evidence="7">CBS 109.77</strain>
    </source>
</reference>
<dbReference type="AlphaFoldDB" id="A0A6A6WTY1"/>